<comment type="caution">
    <text evidence="1">The sequence shown here is derived from an EMBL/GenBank/DDBJ whole genome shotgun (WGS) entry which is preliminary data.</text>
</comment>
<keyword evidence="2" id="KW-1185">Reference proteome</keyword>
<sequence length="522" mass="59982">MELPLKSIALTIVIVTVLTWAWRVLNWVWLRPKKLEKFLRQQGLKGNSYRLLFGDLKENSIELKEAKARPLSLDDDIAIRVNPFLHKLVNDYGKNSFMWFGPTPRVNIMNPDKIKEIFTRINDFQKVNSIPLARLLIVGLATLEGEKWAKHRKLINPAFHQEKLKLMLPAFYLSCIEIITKWEKQMSVEGSSDLDVWPYLANLTSDVISRTAFGSSYEEGRRIFQLQAELAELTMQVFRSVHIPGWRFLPTKRNRRMKEIDKEIRASLMGIIKNREKAMKAGEAANNDLLGILMETSFREIEEHGNNKNVGFSMNDVIEECKLFYFAGQETTSVLLNWTMVLLSKHQDWQERARQEVLQVFGNNKPDYDGLNHLKIVQMILYEVLRLYPPVTMLSRAVLKETKLGNLTLPAGVQIGLPMILVHQDPELWGDDAVEFKPERFAEGISKAAKNQVSYFPFALGPRICVGQNFALVEAKMATTMILQNYSFELSPSYVHAPTAVPTLHPELGTQLILRKLWCKNN</sequence>
<organism evidence="1 2">
    <name type="scientific">Citrus sinensis</name>
    <name type="common">Sweet orange</name>
    <name type="synonym">Citrus aurantium var. sinensis</name>
    <dbReference type="NCBI Taxonomy" id="2711"/>
    <lineage>
        <taxon>Eukaryota</taxon>
        <taxon>Viridiplantae</taxon>
        <taxon>Streptophyta</taxon>
        <taxon>Embryophyta</taxon>
        <taxon>Tracheophyta</taxon>
        <taxon>Spermatophyta</taxon>
        <taxon>Magnoliopsida</taxon>
        <taxon>eudicotyledons</taxon>
        <taxon>Gunneridae</taxon>
        <taxon>Pentapetalae</taxon>
        <taxon>rosids</taxon>
        <taxon>malvids</taxon>
        <taxon>Sapindales</taxon>
        <taxon>Rutaceae</taxon>
        <taxon>Aurantioideae</taxon>
        <taxon>Citrus</taxon>
    </lineage>
</organism>
<proteinExistence type="predicted"/>
<evidence type="ECO:0000313" key="1">
    <source>
        <dbReference type="EMBL" id="KAH9779553.1"/>
    </source>
</evidence>
<dbReference type="Proteomes" id="UP000829398">
    <property type="component" value="Chromosome 3"/>
</dbReference>
<evidence type="ECO:0000313" key="2">
    <source>
        <dbReference type="Proteomes" id="UP000829398"/>
    </source>
</evidence>
<dbReference type="EMBL" id="CM039172">
    <property type="protein sequence ID" value="KAH9779553.1"/>
    <property type="molecule type" value="Genomic_DNA"/>
</dbReference>
<reference evidence="2" key="1">
    <citation type="journal article" date="2023" name="Hortic. Res.">
        <title>A chromosome-level phased genome enabling allele-level studies in sweet orange: a case study on citrus Huanglongbing tolerance.</title>
        <authorList>
            <person name="Wu B."/>
            <person name="Yu Q."/>
            <person name="Deng Z."/>
            <person name="Duan Y."/>
            <person name="Luo F."/>
            <person name="Gmitter F. Jr."/>
        </authorList>
    </citation>
    <scope>NUCLEOTIDE SEQUENCE [LARGE SCALE GENOMIC DNA]</scope>
    <source>
        <strain evidence="2">cv. Valencia</strain>
    </source>
</reference>
<accession>A0ACB8M144</accession>
<gene>
    <name evidence="1" type="ORF">KPL71_007742</name>
</gene>
<protein>
    <submittedName>
        <fullName evidence="1">Cytochrome P450 72A15</fullName>
    </submittedName>
</protein>
<name>A0ACB8M144_CITSI</name>